<accession>A0ABV8Q838</accession>
<dbReference type="Proteomes" id="UP001595900">
    <property type="component" value="Unassembled WGS sequence"/>
</dbReference>
<evidence type="ECO:0000313" key="2">
    <source>
        <dbReference type="Proteomes" id="UP001595900"/>
    </source>
</evidence>
<dbReference type="EMBL" id="JBHSCN010000005">
    <property type="protein sequence ID" value="MFC4243324.1"/>
    <property type="molecule type" value="Genomic_DNA"/>
</dbReference>
<comment type="caution">
    <text evidence="1">The sequence shown here is derived from an EMBL/GenBank/DDBJ whole genome shotgun (WGS) entry which is preliminary data.</text>
</comment>
<keyword evidence="2" id="KW-1185">Reference proteome</keyword>
<proteinExistence type="predicted"/>
<name>A0ABV8Q838_9MICO</name>
<organism evidence="1 2">
    <name type="scientific">Gryllotalpicola reticulitermitis</name>
    <dbReference type="NCBI Taxonomy" id="1184153"/>
    <lineage>
        <taxon>Bacteria</taxon>
        <taxon>Bacillati</taxon>
        <taxon>Actinomycetota</taxon>
        <taxon>Actinomycetes</taxon>
        <taxon>Micrococcales</taxon>
        <taxon>Microbacteriaceae</taxon>
        <taxon>Gryllotalpicola</taxon>
    </lineage>
</organism>
<reference evidence="2" key="1">
    <citation type="journal article" date="2019" name="Int. J. Syst. Evol. Microbiol.">
        <title>The Global Catalogue of Microorganisms (GCM) 10K type strain sequencing project: providing services to taxonomists for standard genome sequencing and annotation.</title>
        <authorList>
            <consortium name="The Broad Institute Genomics Platform"/>
            <consortium name="The Broad Institute Genome Sequencing Center for Infectious Disease"/>
            <person name="Wu L."/>
            <person name="Ma J."/>
        </authorList>
    </citation>
    <scope>NUCLEOTIDE SEQUENCE [LARGE SCALE GENOMIC DNA]</scope>
    <source>
        <strain evidence="2">CGMCC 1.10363</strain>
    </source>
</reference>
<protein>
    <submittedName>
        <fullName evidence="1">Uncharacterized protein</fullName>
    </submittedName>
</protein>
<dbReference type="RefSeq" id="WP_390228344.1">
    <property type="nucleotide sequence ID" value="NZ_JBHSCN010000005.1"/>
</dbReference>
<gene>
    <name evidence="1" type="ORF">ACFOYW_08055</name>
</gene>
<evidence type="ECO:0000313" key="1">
    <source>
        <dbReference type="EMBL" id="MFC4243324.1"/>
    </source>
</evidence>
<sequence length="89" mass="10181">MAERAAAARYAARHFGKPDAAPKVVEYYTMHGWQPIWDKSLRLNPETCALVRQRGGVMLRVKHRFRTVEVMIARYLGEDQLADSPPTPE</sequence>